<name>A0A540VLS2_9CHLR</name>
<dbReference type="EMBL" id="VIGC01000002">
    <property type="protein sequence ID" value="TQE97711.1"/>
    <property type="molecule type" value="Genomic_DNA"/>
</dbReference>
<dbReference type="AlphaFoldDB" id="A0A540VLS2"/>
<dbReference type="SUPFAM" id="SSF63817">
    <property type="entry name" value="Sortase"/>
    <property type="match status" value="1"/>
</dbReference>
<dbReference type="CDD" id="cd05829">
    <property type="entry name" value="Sortase_F"/>
    <property type="match status" value="1"/>
</dbReference>
<keyword evidence="3" id="KW-1185">Reference proteome</keyword>
<gene>
    <name evidence="2" type="ORF">FKZ61_02240</name>
</gene>
<dbReference type="InParanoid" id="A0A540VLS2"/>
<accession>A0A540VLS2</accession>
<proteinExistence type="predicted"/>
<dbReference type="InterPro" id="IPR042001">
    <property type="entry name" value="Sortase_F"/>
</dbReference>
<keyword evidence="1" id="KW-0378">Hydrolase</keyword>
<evidence type="ECO:0000256" key="1">
    <source>
        <dbReference type="ARBA" id="ARBA00022801"/>
    </source>
</evidence>
<sequence>MILDKKMMSIFAFIRLFILLVGIALLEPGPALAALEPGALAISRPVAVVPQEGEEIDRPAPVLRPARLRIPAIGVDTAVEAVGEDDAGRMGTPTQVENVAWYEPGVAPGEIGNAVMAGHLDRADGKPAVFWALGKLRPGDEILVTDAGGAEYRFQVVQVATYPYDKAPLAEIFGFSLRSRLNLITCRGRWDRKQRTYQERLVVFSEQVTGD</sequence>
<dbReference type="GO" id="GO:0016787">
    <property type="term" value="F:hydrolase activity"/>
    <property type="evidence" value="ECO:0007669"/>
    <property type="project" value="UniProtKB-KW"/>
</dbReference>
<dbReference type="Gene3D" id="2.40.260.10">
    <property type="entry name" value="Sortase"/>
    <property type="match status" value="1"/>
</dbReference>
<evidence type="ECO:0000313" key="3">
    <source>
        <dbReference type="Proteomes" id="UP000317371"/>
    </source>
</evidence>
<reference evidence="2 3" key="1">
    <citation type="submission" date="2019-06" db="EMBL/GenBank/DDBJ databases">
        <title>Genome sequence of Litorilinea aerophila BAA-2444.</title>
        <authorList>
            <person name="Maclea K.S."/>
            <person name="Maurais E.G."/>
            <person name="Iannazzi L.C."/>
        </authorList>
    </citation>
    <scope>NUCLEOTIDE SEQUENCE [LARGE SCALE GENOMIC DNA]</scope>
    <source>
        <strain evidence="2 3">ATCC BAA-2444</strain>
    </source>
</reference>
<comment type="caution">
    <text evidence="2">The sequence shown here is derived from an EMBL/GenBank/DDBJ whole genome shotgun (WGS) entry which is preliminary data.</text>
</comment>
<evidence type="ECO:0000313" key="2">
    <source>
        <dbReference type="EMBL" id="TQE97711.1"/>
    </source>
</evidence>
<dbReference type="Pfam" id="PF04203">
    <property type="entry name" value="Sortase"/>
    <property type="match status" value="1"/>
</dbReference>
<protein>
    <submittedName>
        <fullName evidence="2">Class F sortase</fullName>
    </submittedName>
</protein>
<dbReference type="InterPro" id="IPR023365">
    <property type="entry name" value="Sortase_dom-sf"/>
</dbReference>
<dbReference type="OrthoDB" id="157320at2"/>
<organism evidence="2 3">
    <name type="scientific">Litorilinea aerophila</name>
    <dbReference type="NCBI Taxonomy" id="1204385"/>
    <lineage>
        <taxon>Bacteria</taxon>
        <taxon>Bacillati</taxon>
        <taxon>Chloroflexota</taxon>
        <taxon>Caldilineae</taxon>
        <taxon>Caldilineales</taxon>
        <taxon>Caldilineaceae</taxon>
        <taxon>Litorilinea</taxon>
    </lineage>
</organism>
<dbReference type="InterPro" id="IPR005754">
    <property type="entry name" value="Sortase"/>
</dbReference>
<dbReference type="Proteomes" id="UP000317371">
    <property type="component" value="Unassembled WGS sequence"/>
</dbReference>